<evidence type="ECO:0000313" key="2">
    <source>
        <dbReference type="EMBL" id="GBP08689.1"/>
    </source>
</evidence>
<organism evidence="2 3">
    <name type="scientific">Eumeta variegata</name>
    <name type="common">Bagworm moth</name>
    <name type="synonym">Eumeta japonica</name>
    <dbReference type="NCBI Taxonomy" id="151549"/>
    <lineage>
        <taxon>Eukaryota</taxon>
        <taxon>Metazoa</taxon>
        <taxon>Ecdysozoa</taxon>
        <taxon>Arthropoda</taxon>
        <taxon>Hexapoda</taxon>
        <taxon>Insecta</taxon>
        <taxon>Pterygota</taxon>
        <taxon>Neoptera</taxon>
        <taxon>Endopterygota</taxon>
        <taxon>Lepidoptera</taxon>
        <taxon>Glossata</taxon>
        <taxon>Ditrysia</taxon>
        <taxon>Tineoidea</taxon>
        <taxon>Psychidae</taxon>
        <taxon>Oiketicinae</taxon>
        <taxon>Eumeta</taxon>
    </lineage>
</organism>
<gene>
    <name evidence="2" type="ORF">EVAR_7284_1</name>
</gene>
<dbReference type="Proteomes" id="UP000299102">
    <property type="component" value="Unassembled WGS sequence"/>
</dbReference>
<protein>
    <submittedName>
        <fullName evidence="2">Uncharacterized protein</fullName>
    </submittedName>
</protein>
<evidence type="ECO:0000256" key="1">
    <source>
        <dbReference type="SAM" id="MobiDB-lite"/>
    </source>
</evidence>
<dbReference type="AlphaFoldDB" id="A0A4C1T2J0"/>
<keyword evidence="3" id="KW-1185">Reference proteome</keyword>
<sequence>MQEEWASGVLTQWTKANSRSFYFTSAFEFSNTNEYHNLVIPGEESRCTLSPSRSPTADDKVQGRRQRSRTLALSVVWFDLS</sequence>
<reference evidence="2 3" key="1">
    <citation type="journal article" date="2019" name="Commun. Biol.">
        <title>The bagworm genome reveals a unique fibroin gene that provides high tensile strength.</title>
        <authorList>
            <person name="Kono N."/>
            <person name="Nakamura H."/>
            <person name="Ohtoshi R."/>
            <person name="Tomita M."/>
            <person name="Numata K."/>
            <person name="Arakawa K."/>
        </authorList>
    </citation>
    <scope>NUCLEOTIDE SEQUENCE [LARGE SCALE GENOMIC DNA]</scope>
</reference>
<name>A0A4C1T2J0_EUMVA</name>
<accession>A0A4C1T2J0</accession>
<dbReference type="EMBL" id="BGZK01000032">
    <property type="protein sequence ID" value="GBP08689.1"/>
    <property type="molecule type" value="Genomic_DNA"/>
</dbReference>
<proteinExistence type="predicted"/>
<feature type="region of interest" description="Disordered" evidence="1">
    <location>
        <begin position="45"/>
        <end position="64"/>
    </location>
</feature>
<comment type="caution">
    <text evidence="2">The sequence shown here is derived from an EMBL/GenBank/DDBJ whole genome shotgun (WGS) entry which is preliminary data.</text>
</comment>
<evidence type="ECO:0000313" key="3">
    <source>
        <dbReference type="Proteomes" id="UP000299102"/>
    </source>
</evidence>